<accession>A0AAD8MTG4</accession>
<feature type="region of interest" description="Disordered" evidence="1">
    <location>
        <begin position="159"/>
        <end position="217"/>
    </location>
</feature>
<feature type="compositionally biased region" description="Acidic residues" evidence="1">
    <location>
        <begin position="112"/>
        <end position="129"/>
    </location>
</feature>
<dbReference type="PANTHER" id="PTHR21669:SF28">
    <property type="entry name" value="YEMANUCLEIN"/>
    <property type="match status" value="1"/>
</dbReference>
<organism evidence="3 4">
    <name type="scientific">Heracleum sosnowskyi</name>
    <dbReference type="NCBI Taxonomy" id="360622"/>
    <lineage>
        <taxon>Eukaryota</taxon>
        <taxon>Viridiplantae</taxon>
        <taxon>Streptophyta</taxon>
        <taxon>Embryophyta</taxon>
        <taxon>Tracheophyta</taxon>
        <taxon>Spermatophyta</taxon>
        <taxon>Magnoliopsida</taxon>
        <taxon>eudicotyledons</taxon>
        <taxon>Gunneridae</taxon>
        <taxon>Pentapetalae</taxon>
        <taxon>asterids</taxon>
        <taxon>campanulids</taxon>
        <taxon>Apiales</taxon>
        <taxon>Apiaceae</taxon>
        <taxon>Apioideae</taxon>
        <taxon>apioid superclade</taxon>
        <taxon>Tordylieae</taxon>
        <taxon>Tordyliinae</taxon>
        <taxon>Heracleum</taxon>
    </lineage>
</organism>
<dbReference type="Pfam" id="PF08729">
    <property type="entry name" value="HUN"/>
    <property type="match status" value="1"/>
</dbReference>
<feature type="region of interest" description="Disordered" evidence="1">
    <location>
        <begin position="253"/>
        <end position="287"/>
    </location>
</feature>
<comment type="caution">
    <text evidence="3">The sequence shown here is derived from an EMBL/GenBank/DDBJ whole genome shotgun (WGS) entry which is preliminary data.</text>
</comment>
<feature type="domain" description="Hpc2-related" evidence="2">
    <location>
        <begin position="113"/>
        <end position="161"/>
    </location>
</feature>
<feature type="region of interest" description="Disordered" evidence="1">
    <location>
        <begin position="659"/>
        <end position="722"/>
    </location>
</feature>
<evidence type="ECO:0000313" key="4">
    <source>
        <dbReference type="Proteomes" id="UP001237642"/>
    </source>
</evidence>
<dbReference type="GO" id="GO:0006325">
    <property type="term" value="P:chromatin organization"/>
    <property type="evidence" value="ECO:0007669"/>
    <property type="project" value="TreeGrafter"/>
</dbReference>
<reference evidence="3" key="1">
    <citation type="submission" date="2023-02" db="EMBL/GenBank/DDBJ databases">
        <title>Genome of toxic invasive species Heracleum sosnowskyi carries increased number of genes despite the absence of recent whole-genome duplications.</title>
        <authorList>
            <person name="Schelkunov M."/>
            <person name="Shtratnikova V."/>
            <person name="Makarenko M."/>
            <person name="Klepikova A."/>
            <person name="Omelchenko D."/>
            <person name="Novikova G."/>
            <person name="Obukhova E."/>
            <person name="Bogdanov V."/>
            <person name="Penin A."/>
            <person name="Logacheva M."/>
        </authorList>
    </citation>
    <scope>NUCLEOTIDE SEQUENCE</scope>
    <source>
        <strain evidence="3">Hsosn_3</strain>
        <tissue evidence="3">Leaf</tissue>
    </source>
</reference>
<proteinExistence type="predicted"/>
<gene>
    <name evidence="3" type="ORF">POM88_022174</name>
</gene>
<reference evidence="3" key="2">
    <citation type="submission" date="2023-05" db="EMBL/GenBank/DDBJ databases">
        <authorList>
            <person name="Schelkunov M.I."/>
        </authorList>
    </citation>
    <scope>NUCLEOTIDE SEQUENCE</scope>
    <source>
        <strain evidence="3">Hsosn_3</strain>
        <tissue evidence="3">Leaf</tissue>
    </source>
</reference>
<dbReference type="PANTHER" id="PTHR21669">
    <property type="entry name" value="CAPZ-INTERACTING PROTEIN AND RELATED PROTEINS"/>
    <property type="match status" value="1"/>
</dbReference>
<protein>
    <submittedName>
        <fullName evidence="3">HUN domain-containing protein</fullName>
    </submittedName>
</protein>
<sequence length="722" mass="79850">MEEGGGSGTAAGGSELPRVLTDGGRQRFQVELRPGETTIVSWKKLVKDANRAAAKAKSPAKELPIVSKPVVEPRVDPGQPPEDDANDAPPASRFSAVIEKIERLYMGKNSSDEEDLNDVPDDDEYDTEDSFIDDAELDEYFQVDNSAIKHDGFFVNRGKLERINEPTTSPHQQQKKRKRKDMAKVPGGSDEGNAPNINLAGKKAAGRSSTSTEKKSTYPTLVVALPTVNSEEMIVQNQSGSSGINVKKKSATVKSALHQSSLRVTSGEALAEEKGGKAKAGVLPAKNHGSKLKDGNIFFDMSNQMKNGNISSAQCKPQYGRSLGSGEDVGQSAQQGERNKIREQFDSIFSAGRNPVQALKVPHVQRKEVSSVKSKTTMLEKAIRELEKMVAESRPPSTEASDADNLAQTSKRRMPPEIKPKLAKIARLAHSTQGKISKDLLNRLMSIVGHLIQLRTLKRNLKVLSDMGLSAKQERTSRFQQIKKEISEMVKVRVPLIKSKALEQTGGESDDFQENVTADREVLKRKFSMDDALEDKICDLYDFYTEGMEEDPELHAHKLYAELAELWPKGFMDNHGIKRAIIKSKDRKKAMHAVHKSQEKMKRKLSSKTEETRQGETSSVVQSQYAQEKLITDSCATTVDNKVVSVITAVDANGNIPTMVVNGPNMDRPKQEKVKGNSNDMKTTETLARKKQKSKAELELSEYDVRSDKLISQHREEKNTSL</sequence>
<dbReference type="InterPro" id="IPR014840">
    <property type="entry name" value="HRD"/>
</dbReference>
<name>A0AAD8MTG4_9APIA</name>
<dbReference type="AlphaFoldDB" id="A0AAD8MTG4"/>
<dbReference type="Proteomes" id="UP001237642">
    <property type="component" value="Unassembled WGS sequence"/>
</dbReference>
<feature type="compositionally biased region" description="Basic and acidic residues" evidence="1">
    <location>
        <begin position="694"/>
        <end position="722"/>
    </location>
</feature>
<evidence type="ECO:0000259" key="2">
    <source>
        <dbReference type="Pfam" id="PF08729"/>
    </source>
</evidence>
<feature type="region of interest" description="Disordered" evidence="1">
    <location>
        <begin position="1"/>
        <end position="25"/>
    </location>
</feature>
<keyword evidence="4" id="KW-1185">Reference proteome</keyword>
<feature type="region of interest" description="Disordered" evidence="1">
    <location>
        <begin position="593"/>
        <end position="621"/>
    </location>
</feature>
<feature type="region of interest" description="Disordered" evidence="1">
    <location>
        <begin position="51"/>
        <end position="129"/>
    </location>
</feature>
<dbReference type="GO" id="GO:0005634">
    <property type="term" value="C:nucleus"/>
    <property type="evidence" value="ECO:0007669"/>
    <property type="project" value="TreeGrafter"/>
</dbReference>
<dbReference type="EMBL" id="JAUIZM010000005">
    <property type="protein sequence ID" value="KAK1384439.1"/>
    <property type="molecule type" value="Genomic_DNA"/>
</dbReference>
<feature type="region of interest" description="Disordered" evidence="1">
    <location>
        <begin position="309"/>
        <end position="334"/>
    </location>
</feature>
<feature type="region of interest" description="Disordered" evidence="1">
    <location>
        <begin position="390"/>
        <end position="411"/>
    </location>
</feature>
<feature type="compositionally biased region" description="Basic residues" evidence="1">
    <location>
        <begin position="593"/>
        <end position="606"/>
    </location>
</feature>
<evidence type="ECO:0000256" key="1">
    <source>
        <dbReference type="SAM" id="MobiDB-lite"/>
    </source>
</evidence>
<feature type="compositionally biased region" description="Polar residues" evidence="1">
    <location>
        <begin position="676"/>
        <end position="686"/>
    </location>
</feature>
<feature type="compositionally biased region" description="Gly residues" evidence="1">
    <location>
        <begin position="1"/>
        <end position="11"/>
    </location>
</feature>
<evidence type="ECO:0000313" key="3">
    <source>
        <dbReference type="EMBL" id="KAK1384439.1"/>
    </source>
</evidence>